<gene>
    <name evidence="2" type="ORF">GJJ30_16235</name>
</gene>
<feature type="transmembrane region" description="Helical" evidence="1">
    <location>
        <begin position="12"/>
        <end position="31"/>
    </location>
</feature>
<dbReference type="EMBL" id="WJXZ01000009">
    <property type="protein sequence ID" value="MRS62849.1"/>
    <property type="molecule type" value="Genomic_DNA"/>
</dbReference>
<keyword evidence="1" id="KW-1133">Transmembrane helix</keyword>
<accession>A0A7K0EM14</accession>
<evidence type="ECO:0000256" key="1">
    <source>
        <dbReference type="SAM" id="Phobius"/>
    </source>
</evidence>
<dbReference type="AlphaFoldDB" id="A0A7K0EM14"/>
<feature type="transmembrane region" description="Helical" evidence="1">
    <location>
        <begin position="70"/>
        <end position="89"/>
    </location>
</feature>
<evidence type="ECO:0000313" key="2">
    <source>
        <dbReference type="EMBL" id="MRS62849.1"/>
    </source>
</evidence>
<sequence>MKNLFAVFAYSYYMKIVGILCILWGLFSFFINYRQHQIIDLNLLTGLSCWGLVFIFFSREKVDDERIHQLKFHALTWALPVGLAVTHLINYFFLNAQEPDSGKPYQSISAYQSLVLILVLATSLFHYLKRRQEQ</sequence>
<dbReference type="OrthoDB" id="894278at2"/>
<protein>
    <submittedName>
        <fullName evidence="2">Uncharacterized protein</fullName>
    </submittedName>
</protein>
<comment type="caution">
    <text evidence="2">The sequence shown here is derived from an EMBL/GenBank/DDBJ whole genome shotgun (WGS) entry which is preliminary data.</text>
</comment>
<reference evidence="2 3" key="1">
    <citation type="journal article" date="2018" name="Antonie Van Leeuwenhoek">
        <title>Larkinella terrae sp. nov., isolated from soil on Jeju Island, South Korea.</title>
        <authorList>
            <person name="Ten L.N."/>
            <person name="Jeon J."/>
            <person name="Park S.J."/>
            <person name="Park S."/>
            <person name="Lee S.Y."/>
            <person name="Kim M.K."/>
            <person name="Jung H.Y."/>
        </authorList>
    </citation>
    <scope>NUCLEOTIDE SEQUENCE [LARGE SCALE GENOMIC DNA]</scope>
    <source>
        <strain evidence="2 3">KCTC 52001</strain>
    </source>
</reference>
<dbReference type="RefSeq" id="WP_154176214.1">
    <property type="nucleotide sequence ID" value="NZ_WJXZ01000009.1"/>
</dbReference>
<evidence type="ECO:0000313" key="3">
    <source>
        <dbReference type="Proteomes" id="UP000441754"/>
    </source>
</evidence>
<organism evidence="2 3">
    <name type="scientific">Larkinella terrae</name>
    <dbReference type="NCBI Taxonomy" id="2025311"/>
    <lineage>
        <taxon>Bacteria</taxon>
        <taxon>Pseudomonadati</taxon>
        <taxon>Bacteroidota</taxon>
        <taxon>Cytophagia</taxon>
        <taxon>Cytophagales</taxon>
        <taxon>Spirosomataceae</taxon>
        <taxon>Larkinella</taxon>
    </lineage>
</organism>
<keyword evidence="3" id="KW-1185">Reference proteome</keyword>
<feature type="transmembrane region" description="Helical" evidence="1">
    <location>
        <begin position="37"/>
        <end position="58"/>
    </location>
</feature>
<proteinExistence type="predicted"/>
<name>A0A7K0EM14_9BACT</name>
<keyword evidence="1" id="KW-0472">Membrane</keyword>
<dbReference type="Proteomes" id="UP000441754">
    <property type="component" value="Unassembled WGS sequence"/>
</dbReference>
<feature type="transmembrane region" description="Helical" evidence="1">
    <location>
        <begin position="109"/>
        <end position="128"/>
    </location>
</feature>
<keyword evidence="1" id="KW-0812">Transmembrane</keyword>